<reference evidence="3" key="1">
    <citation type="journal article" date="2019" name="Int. J. Syst. Evol. Microbiol.">
        <title>The Global Catalogue of Microorganisms (GCM) 10K type strain sequencing project: providing services to taxonomists for standard genome sequencing and annotation.</title>
        <authorList>
            <consortium name="The Broad Institute Genomics Platform"/>
            <consortium name="The Broad Institute Genome Sequencing Center for Infectious Disease"/>
            <person name="Wu L."/>
            <person name="Ma J."/>
        </authorList>
    </citation>
    <scope>NUCLEOTIDE SEQUENCE [LARGE SCALE GENOMIC DNA]</scope>
    <source>
        <strain evidence="3">JCM 17304</strain>
    </source>
</reference>
<proteinExistence type="predicted"/>
<evidence type="ECO:0008006" key="4">
    <source>
        <dbReference type="Google" id="ProtNLM"/>
    </source>
</evidence>
<evidence type="ECO:0000256" key="1">
    <source>
        <dbReference type="SAM" id="MobiDB-lite"/>
    </source>
</evidence>
<keyword evidence="3" id="KW-1185">Reference proteome</keyword>
<accession>A0ABP7WXY1</accession>
<dbReference type="EMBL" id="BAABDM010000004">
    <property type="protein sequence ID" value="GAA4099364.1"/>
    <property type="molecule type" value="Genomic_DNA"/>
</dbReference>
<evidence type="ECO:0000313" key="3">
    <source>
        <dbReference type="Proteomes" id="UP001500392"/>
    </source>
</evidence>
<name>A0ABP7WXY1_9GAMM</name>
<feature type="compositionally biased region" description="Basic residues" evidence="1">
    <location>
        <begin position="12"/>
        <end position="21"/>
    </location>
</feature>
<sequence>MGVFLSNEQKIRPKRSKKRRMDRQAIESTDLPDDIRSAIEPVGPSNSEEAGWTDFFESGPLATDDFERPEQGQQATREGFDDNPFSQSEEDRAWLNDKPVGREEI</sequence>
<protein>
    <recommendedName>
        <fullName evidence="4">AbrB/MazE/SpoVT family DNA-binding domain-containing protein</fullName>
    </recommendedName>
</protein>
<evidence type="ECO:0000313" key="2">
    <source>
        <dbReference type="EMBL" id="GAA4099364.1"/>
    </source>
</evidence>
<dbReference type="Proteomes" id="UP001500392">
    <property type="component" value="Unassembled WGS sequence"/>
</dbReference>
<comment type="caution">
    <text evidence="2">The sequence shown here is derived from an EMBL/GenBank/DDBJ whole genome shotgun (WGS) entry which is preliminary data.</text>
</comment>
<feature type="region of interest" description="Disordered" evidence="1">
    <location>
        <begin position="1"/>
        <end position="105"/>
    </location>
</feature>
<gene>
    <name evidence="2" type="ORF">GCM10022414_25780</name>
</gene>
<feature type="compositionally biased region" description="Basic and acidic residues" evidence="1">
    <location>
        <begin position="89"/>
        <end position="105"/>
    </location>
</feature>
<organism evidence="2 3">
    <name type="scientific">Zhongshania borealis</name>
    <dbReference type="NCBI Taxonomy" id="889488"/>
    <lineage>
        <taxon>Bacteria</taxon>
        <taxon>Pseudomonadati</taxon>
        <taxon>Pseudomonadota</taxon>
        <taxon>Gammaproteobacteria</taxon>
        <taxon>Cellvibrionales</taxon>
        <taxon>Spongiibacteraceae</taxon>
        <taxon>Zhongshania</taxon>
    </lineage>
</organism>